<comment type="similarity">
    <text evidence="3 12">Belongs to the CcmB/CycW/HelB family.</text>
</comment>
<feature type="transmembrane region" description="Helical" evidence="13">
    <location>
        <begin position="21"/>
        <end position="41"/>
    </location>
</feature>
<keyword evidence="6 12" id="KW-1003">Cell membrane</keyword>
<name>A0A2V1GR31_9GAMM</name>
<dbReference type="InterPro" id="IPR003544">
    <property type="entry name" value="Cyt_c_biogenesis_CcmB"/>
</dbReference>
<evidence type="ECO:0000256" key="7">
    <source>
        <dbReference type="ARBA" id="ARBA00022519"/>
    </source>
</evidence>
<dbReference type="PANTHER" id="PTHR30070:SF1">
    <property type="entry name" value="CYTOCHROME C BIOGENESIS B-RELATED"/>
    <property type="match status" value="1"/>
</dbReference>
<protein>
    <recommendedName>
        <fullName evidence="4 12">Heme exporter protein B</fullName>
    </recommendedName>
</protein>
<dbReference type="PIRSF" id="PIRSF002764">
    <property type="entry name" value="CcmB"/>
    <property type="match status" value="1"/>
</dbReference>
<dbReference type="PANTHER" id="PTHR30070">
    <property type="entry name" value="HEME EXPORTER PROTEIN B"/>
    <property type="match status" value="1"/>
</dbReference>
<keyword evidence="5 12" id="KW-0813">Transport</keyword>
<keyword evidence="8 13" id="KW-0812">Transmembrane</keyword>
<dbReference type="GO" id="GO:0005886">
    <property type="term" value="C:plasma membrane"/>
    <property type="evidence" value="ECO:0007669"/>
    <property type="project" value="UniProtKB-SubCell"/>
</dbReference>
<evidence type="ECO:0000256" key="8">
    <source>
        <dbReference type="ARBA" id="ARBA00022692"/>
    </source>
</evidence>
<feature type="transmembrane region" description="Helical" evidence="13">
    <location>
        <begin position="92"/>
        <end position="116"/>
    </location>
</feature>
<comment type="function">
    <text evidence="1 12">Required for the export of heme to the periplasm for the biogenesis of c-type cytochromes.</text>
</comment>
<evidence type="ECO:0000256" key="11">
    <source>
        <dbReference type="ARBA" id="ARBA00023136"/>
    </source>
</evidence>
<evidence type="ECO:0000313" key="15">
    <source>
        <dbReference type="Proteomes" id="UP000244906"/>
    </source>
</evidence>
<comment type="subcellular location">
    <subcellularLocation>
        <location evidence="2">Cell inner membrane</location>
        <topology evidence="2">Multi-pass membrane protein</topology>
    </subcellularLocation>
</comment>
<evidence type="ECO:0000256" key="6">
    <source>
        <dbReference type="ARBA" id="ARBA00022475"/>
    </source>
</evidence>
<dbReference type="AlphaFoldDB" id="A0A2V1GR31"/>
<dbReference type="Proteomes" id="UP000244906">
    <property type="component" value="Unassembled WGS sequence"/>
</dbReference>
<organism evidence="14 15">
    <name type="scientific">Pelagibaculum spongiae</name>
    <dbReference type="NCBI Taxonomy" id="2080658"/>
    <lineage>
        <taxon>Bacteria</taxon>
        <taxon>Pseudomonadati</taxon>
        <taxon>Pseudomonadota</taxon>
        <taxon>Gammaproteobacteria</taxon>
        <taxon>Oceanospirillales</taxon>
        <taxon>Pelagibaculum</taxon>
    </lineage>
</organism>
<evidence type="ECO:0000313" key="14">
    <source>
        <dbReference type="EMBL" id="PVZ66682.1"/>
    </source>
</evidence>
<proteinExistence type="inferred from homology"/>
<accession>A0A2V1GR31</accession>
<feature type="transmembrane region" description="Helical" evidence="13">
    <location>
        <begin position="194"/>
        <end position="216"/>
    </location>
</feature>
<evidence type="ECO:0000256" key="4">
    <source>
        <dbReference type="ARBA" id="ARBA00016452"/>
    </source>
</evidence>
<feature type="transmembrane region" description="Helical" evidence="13">
    <location>
        <begin position="128"/>
        <end position="153"/>
    </location>
</feature>
<dbReference type="NCBIfam" id="TIGR01190">
    <property type="entry name" value="ccmB"/>
    <property type="match status" value="1"/>
</dbReference>
<feature type="transmembrane region" description="Helical" evidence="13">
    <location>
        <begin position="160"/>
        <end position="182"/>
    </location>
</feature>
<evidence type="ECO:0000256" key="10">
    <source>
        <dbReference type="ARBA" id="ARBA00022989"/>
    </source>
</evidence>
<keyword evidence="7 12" id="KW-0997">Cell inner membrane</keyword>
<evidence type="ECO:0000256" key="9">
    <source>
        <dbReference type="ARBA" id="ARBA00022748"/>
    </source>
</evidence>
<dbReference type="GO" id="GO:0015232">
    <property type="term" value="F:heme transmembrane transporter activity"/>
    <property type="evidence" value="ECO:0007669"/>
    <property type="project" value="InterPro"/>
</dbReference>
<evidence type="ECO:0000256" key="13">
    <source>
        <dbReference type="SAM" id="Phobius"/>
    </source>
</evidence>
<comment type="caution">
    <text evidence="14">The sequence shown here is derived from an EMBL/GenBank/DDBJ whole genome shotgun (WGS) entry which is preliminary data.</text>
</comment>
<keyword evidence="9 12" id="KW-0201">Cytochrome c-type biogenesis</keyword>
<dbReference type="GO" id="GO:0017004">
    <property type="term" value="P:cytochrome complex assembly"/>
    <property type="evidence" value="ECO:0007669"/>
    <property type="project" value="UniProtKB-KW"/>
</dbReference>
<dbReference type="PRINTS" id="PR01414">
    <property type="entry name" value="CCMBBIOGNSIS"/>
</dbReference>
<evidence type="ECO:0000256" key="2">
    <source>
        <dbReference type="ARBA" id="ARBA00004429"/>
    </source>
</evidence>
<dbReference type="InterPro" id="IPR026031">
    <property type="entry name" value="Cyt_c_CcmB_bac"/>
</dbReference>
<keyword evidence="11 12" id="KW-0472">Membrane</keyword>
<evidence type="ECO:0000256" key="1">
    <source>
        <dbReference type="ARBA" id="ARBA00002442"/>
    </source>
</evidence>
<evidence type="ECO:0000256" key="12">
    <source>
        <dbReference type="PIRNR" id="PIRNR002764"/>
    </source>
</evidence>
<evidence type="ECO:0000256" key="5">
    <source>
        <dbReference type="ARBA" id="ARBA00022448"/>
    </source>
</evidence>
<reference evidence="14 15" key="1">
    <citation type="submission" date="2018-04" db="EMBL/GenBank/DDBJ databases">
        <title>Thalassorhabdus spongiae gen. nov., sp. nov., isolated from a marine sponge in South-West Iceland.</title>
        <authorList>
            <person name="Knobloch S."/>
            <person name="Daussin A."/>
            <person name="Johannsson R."/>
            <person name="Marteinsson V.T."/>
        </authorList>
    </citation>
    <scope>NUCLEOTIDE SEQUENCE [LARGE SCALE GENOMIC DNA]</scope>
    <source>
        <strain evidence="14 15">Hp12</strain>
    </source>
</reference>
<sequence>MSALLAVVRRDLLLAYRRRSELMNPLVFFVIVITLFPLAVSPAPNTLSQMAPGVIWISALLATLLSLESLFRSDFDDGSLELLLLTETPLPLIVMGKIISHWLVSSLPLIILAPALSQLLYMPVEALGVLMLSLLLGTPILSLLGAVGVALTVGLKRGGVLVSLLVLPLYIPILIFAVGAVQSATMGMDSGFQLYLLGAMFALALTLSPFATAAALRISLS</sequence>
<gene>
    <name evidence="14" type="primary">ccmB</name>
    <name evidence="14" type="ORF">DC094_15545</name>
</gene>
<dbReference type="EMBL" id="QDDL01000007">
    <property type="protein sequence ID" value="PVZ66682.1"/>
    <property type="molecule type" value="Genomic_DNA"/>
</dbReference>
<dbReference type="RefSeq" id="WP_116688046.1">
    <property type="nucleotide sequence ID" value="NZ_CAWNYD010000007.1"/>
</dbReference>
<dbReference type="Pfam" id="PF03379">
    <property type="entry name" value="CcmB"/>
    <property type="match status" value="1"/>
</dbReference>
<evidence type="ECO:0000256" key="3">
    <source>
        <dbReference type="ARBA" id="ARBA00010544"/>
    </source>
</evidence>
<dbReference type="OrthoDB" id="9799895at2"/>
<dbReference type="GO" id="GO:1903607">
    <property type="term" value="P:cytochrome c biosynthetic process"/>
    <property type="evidence" value="ECO:0007669"/>
    <property type="project" value="TreeGrafter"/>
</dbReference>
<keyword evidence="15" id="KW-1185">Reference proteome</keyword>
<keyword evidence="10 13" id="KW-1133">Transmembrane helix</keyword>